<organism evidence="1 2">
    <name type="scientific">Pocillopora damicornis</name>
    <name type="common">Cauliflower coral</name>
    <name type="synonym">Millepora damicornis</name>
    <dbReference type="NCBI Taxonomy" id="46731"/>
    <lineage>
        <taxon>Eukaryota</taxon>
        <taxon>Metazoa</taxon>
        <taxon>Cnidaria</taxon>
        <taxon>Anthozoa</taxon>
        <taxon>Hexacorallia</taxon>
        <taxon>Scleractinia</taxon>
        <taxon>Astrocoeniina</taxon>
        <taxon>Pocilloporidae</taxon>
        <taxon>Pocillopora</taxon>
    </lineage>
</organism>
<dbReference type="SUPFAM" id="SSF50998">
    <property type="entry name" value="Quinoprotein alcohol dehydrogenase-like"/>
    <property type="match status" value="1"/>
</dbReference>
<dbReference type="STRING" id="46731.A0A3M6TZD0"/>
<dbReference type="Proteomes" id="UP000275408">
    <property type="component" value="Unassembled WGS sequence"/>
</dbReference>
<dbReference type="OrthoDB" id="408177at2759"/>
<dbReference type="EMBL" id="RCHS01002583">
    <property type="protein sequence ID" value="RMX46763.1"/>
    <property type="molecule type" value="Genomic_DNA"/>
</dbReference>
<dbReference type="Gene3D" id="2.130.10.10">
    <property type="entry name" value="YVTN repeat-like/Quinoprotein amine dehydrogenase"/>
    <property type="match status" value="1"/>
</dbReference>
<dbReference type="PANTHER" id="PTHR44394">
    <property type="entry name" value="BETA-ALANINE-ACTIVATING ENZYME"/>
    <property type="match status" value="1"/>
</dbReference>
<dbReference type="AlphaFoldDB" id="A0A3M6TZD0"/>
<evidence type="ECO:0000313" key="2">
    <source>
        <dbReference type="Proteomes" id="UP000275408"/>
    </source>
</evidence>
<reference evidence="1 2" key="1">
    <citation type="journal article" date="2018" name="Sci. Rep.">
        <title>Comparative analysis of the Pocillopora damicornis genome highlights role of immune system in coral evolution.</title>
        <authorList>
            <person name="Cunning R."/>
            <person name="Bay R.A."/>
            <person name="Gillette P."/>
            <person name="Baker A.C."/>
            <person name="Traylor-Knowles N."/>
        </authorList>
    </citation>
    <scope>NUCLEOTIDE SEQUENCE [LARGE SCALE GENOMIC DNA]</scope>
    <source>
        <strain evidence="1">RSMAS</strain>
        <tissue evidence="1">Whole animal</tissue>
    </source>
</reference>
<accession>A0A3M6TZD0</accession>
<gene>
    <name evidence="1" type="ORF">pdam_00025324</name>
</gene>
<dbReference type="InterPro" id="IPR015943">
    <property type="entry name" value="WD40/YVTN_repeat-like_dom_sf"/>
</dbReference>
<name>A0A3M6TZD0_POCDA</name>
<dbReference type="GO" id="GO:0043041">
    <property type="term" value="P:amino acid activation for nonribosomal peptide biosynthetic process"/>
    <property type="evidence" value="ECO:0007669"/>
    <property type="project" value="TreeGrafter"/>
</dbReference>
<dbReference type="PANTHER" id="PTHR44394:SF1">
    <property type="entry name" value="BETA-ALANINE-ACTIVATING ENZYME"/>
    <property type="match status" value="1"/>
</dbReference>
<protein>
    <submittedName>
        <fullName evidence="1">Uncharacterized protein</fullName>
    </submittedName>
</protein>
<dbReference type="InterPro" id="IPR052091">
    <property type="entry name" value="Beta-ala_Activ/Resist"/>
</dbReference>
<feature type="non-terminal residue" evidence="1">
    <location>
        <position position="118"/>
    </location>
</feature>
<comment type="caution">
    <text evidence="1">The sequence shown here is derived from an EMBL/GenBank/DDBJ whole genome shotgun (WGS) entry which is preliminary data.</text>
</comment>
<evidence type="ECO:0000313" key="1">
    <source>
        <dbReference type="EMBL" id="RMX46763.1"/>
    </source>
</evidence>
<dbReference type="InterPro" id="IPR011047">
    <property type="entry name" value="Quinoprotein_ADH-like_sf"/>
</dbReference>
<sequence>MTKVSKEFFSSFQDHKVSRSVNQDTENFNNAKGKVSVSCKWGTCLYKCIDASPLVVCAPGRCEGEVFIGSHSYTFMCSRLSDGKVLWESRLGDRIESSAALSLCGGYDGQVYVLNRFT</sequence>
<keyword evidence="2" id="KW-1185">Reference proteome</keyword>
<proteinExistence type="predicted"/>